<dbReference type="SUPFAM" id="SSF54534">
    <property type="entry name" value="FKBP-like"/>
    <property type="match status" value="1"/>
</dbReference>
<dbReference type="InterPro" id="IPR046357">
    <property type="entry name" value="PPIase_dom_sf"/>
</dbReference>
<keyword evidence="3 5" id="KW-0697">Rotamase</keyword>
<comment type="caution">
    <text evidence="8">The sequence shown here is derived from an EMBL/GenBank/DDBJ whole genome shotgun (WGS) entry which is preliminary data.</text>
</comment>
<dbReference type="PANTHER" id="PTHR43811">
    <property type="entry name" value="FKBP-TYPE PEPTIDYL-PROLYL CIS-TRANS ISOMERASE FKPA"/>
    <property type="match status" value="1"/>
</dbReference>
<accession>A0A813IR35</accession>
<dbReference type="Gene3D" id="3.10.50.40">
    <property type="match status" value="1"/>
</dbReference>
<evidence type="ECO:0000256" key="5">
    <source>
        <dbReference type="PROSITE-ProRule" id="PRU00277"/>
    </source>
</evidence>
<evidence type="ECO:0000256" key="6">
    <source>
        <dbReference type="SAM" id="MobiDB-lite"/>
    </source>
</evidence>
<dbReference type="EC" id="5.2.1.8" evidence="2 5"/>
<evidence type="ECO:0000256" key="2">
    <source>
        <dbReference type="ARBA" id="ARBA00013194"/>
    </source>
</evidence>
<evidence type="ECO:0000256" key="4">
    <source>
        <dbReference type="ARBA" id="ARBA00023235"/>
    </source>
</evidence>
<dbReference type="AlphaFoldDB" id="A0A813IR35"/>
<evidence type="ECO:0000259" key="7">
    <source>
        <dbReference type="PROSITE" id="PS50059"/>
    </source>
</evidence>
<dbReference type="PANTHER" id="PTHR43811:SF19">
    <property type="entry name" value="39 KDA FK506-BINDING NUCLEAR PROTEIN"/>
    <property type="match status" value="1"/>
</dbReference>
<dbReference type="Pfam" id="PF00254">
    <property type="entry name" value="FKBP_C"/>
    <property type="match status" value="1"/>
</dbReference>
<proteinExistence type="predicted"/>
<dbReference type="EMBL" id="CAJNNW010016008">
    <property type="protein sequence ID" value="CAE8658312.1"/>
    <property type="molecule type" value="Genomic_DNA"/>
</dbReference>
<keyword evidence="4 5" id="KW-0413">Isomerase</keyword>
<protein>
    <recommendedName>
        <fullName evidence="2 5">peptidylprolyl isomerase</fullName>
        <ecNumber evidence="2 5">5.2.1.8</ecNumber>
    </recommendedName>
</protein>
<evidence type="ECO:0000256" key="1">
    <source>
        <dbReference type="ARBA" id="ARBA00000971"/>
    </source>
</evidence>
<gene>
    <name evidence="8" type="ORF">PGLA2088_LOCUS13380</name>
</gene>
<evidence type="ECO:0000313" key="8">
    <source>
        <dbReference type="EMBL" id="CAE8658312.1"/>
    </source>
</evidence>
<organism evidence="8 9">
    <name type="scientific">Polarella glacialis</name>
    <name type="common">Dinoflagellate</name>
    <dbReference type="NCBI Taxonomy" id="89957"/>
    <lineage>
        <taxon>Eukaryota</taxon>
        <taxon>Sar</taxon>
        <taxon>Alveolata</taxon>
        <taxon>Dinophyceae</taxon>
        <taxon>Suessiales</taxon>
        <taxon>Suessiaceae</taxon>
        <taxon>Polarella</taxon>
    </lineage>
</organism>
<name>A0A813IR35_POLGL</name>
<dbReference type="PROSITE" id="PS50059">
    <property type="entry name" value="FKBP_PPIASE"/>
    <property type="match status" value="1"/>
</dbReference>
<sequence>MAAGAVVSFPAARRLSWRSQRRRCGAAAAALTLALGVVEAARLLSFRIPSRAEAPWLVRASPLAWSVPEAMPGPSSRSRLEQEADAVSTGSAVANMWPTDGELPGRAPRRRAVASSALASLLSAPVALAMLLAGFLRPSPAHANKVVDTIQYSAQETAGLRPQNNKAVVEKYTDLGEGLSYENLQDPQPVEGDPESAREVKSGDKITVDLVGRLAGWNGQVFVKTTDTSGFSEAPVMFRVGAGEAIPGLERGVLGMRRGGIRRIVIPPKLGYPRPCKDSDLGQKGAIPDPGASSASTGQAWELRNRLVNGVLNNSQRDDTLVIDVKIKRIS</sequence>
<evidence type="ECO:0000313" key="9">
    <source>
        <dbReference type="Proteomes" id="UP000626109"/>
    </source>
</evidence>
<comment type="catalytic activity">
    <reaction evidence="1 5">
        <text>[protein]-peptidylproline (omega=180) = [protein]-peptidylproline (omega=0)</text>
        <dbReference type="Rhea" id="RHEA:16237"/>
        <dbReference type="Rhea" id="RHEA-COMP:10747"/>
        <dbReference type="Rhea" id="RHEA-COMP:10748"/>
        <dbReference type="ChEBI" id="CHEBI:83833"/>
        <dbReference type="ChEBI" id="CHEBI:83834"/>
        <dbReference type="EC" id="5.2.1.8"/>
    </reaction>
</comment>
<feature type="domain" description="PPIase FKBP-type" evidence="7">
    <location>
        <begin position="203"/>
        <end position="288"/>
    </location>
</feature>
<dbReference type="Proteomes" id="UP000626109">
    <property type="component" value="Unassembled WGS sequence"/>
</dbReference>
<reference evidence="8" key="1">
    <citation type="submission" date="2021-02" db="EMBL/GenBank/DDBJ databases">
        <authorList>
            <person name="Dougan E. K."/>
            <person name="Rhodes N."/>
            <person name="Thang M."/>
            <person name="Chan C."/>
        </authorList>
    </citation>
    <scope>NUCLEOTIDE SEQUENCE</scope>
</reference>
<dbReference type="InterPro" id="IPR001179">
    <property type="entry name" value="PPIase_FKBP_dom"/>
</dbReference>
<feature type="region of interest" description="Disordered" evidence="6">
    <location>
        <begin position="180"/>
        <end position="201"/>
    </location>
</feature>
<dbReference type="GO" id="GO:0003755">
    <property type="term" value="F:peptidyl-prolyl cis-trans isomerase activity"/>
    <property type="evidence" value="ECO:0007669"/>
    <property type="project" value="UniProtKB-KW"/>
</dbReference>
<evidence type="ECO:0000256" key="3">
    <source>
        <dbReference type="ARBA" id="ARBA00023110"/>
    </source>
</evidence>